<dbReference type="EMBL" id="JAYMYQ010000004">
    <property type="protein sequence ID" value="KAK7339084.1"/>
    <property type="molecule type" value="Genomic_DNA"/>
</dbReference>
<dbReference type="AlphaFoldDB" id="A0AAN9LRG1"/>
<evidence type="ECO:0000313" key="6">
    <source>
        <dbReference type="Proteomes" id="UP001367508"/>
    </source>
</evidence>
<dbReference type="FunFam" id="1.10.10.10:FF:000322">
    <property type="entry name" value="Probable disease resistance protein At1g63360"/>
    <property type="match status" value="1"/>
</dbReference>
<evidence type="ECO:0000256" key="2">
    <source>
        <dbReference type="ARBA" id="ARBA00022821"/>
    </source>
</evidence>
<dbReference type="InterPro" id="IPR044974">
    <property type="entry name" value="Disease_R_plants"/>
</dbReference>
<gene>
    <name evidence="5" type="ORF">VNO77_19727</name>
</gene>
<name>A0AAN9LRG1_CANGL</name>
<evidence type="ECO:0000256" key="1">
    <source>
        <dbReference type="ARBA" id="ARBA00022737"/>
    </source>
</evidence>
<evidence type="ECO:0008006" key="7">
    <source>
        <dbReference type="Google" id="ProtNLM"/>
    </source>
</evidence>
<dbReference type="Gene3D" id="1.10.10.10">
    <property type="entry name" value="Winged helix-like DNA-binding domain superfamily/Winged helix DNA-binding domain"/>
    <property type="match status" value="1"/>
</dbReference>
<reference evidence="5 6" key="1">
    <citation type="submission" date="2024-01" db="EMBL/GenBank/DDBJ databases">
        <title>The genomes of 5 underutilized Papilionoideae crops provide insights into root nodulation and disease resistanc.</title>
        <authorList>
            <person name="Jiang F."/>
        </authorList>
    </citation>
    <scope>NUCLEOTIDE SEQUENCE [LARGE SCALE GENOMIC DNA]</scope>
    <source>
        <strain evidence="5">LVBAO_FW01</strain>
        <tissue evidence="5">Leaves</tissue>
    </source>
</reference>
<dbReference type="Pfam" id="PF23559">
    <property type="entry name" value="WHD_DRP"/>
    <property type="match status" value="1"/>
</dbReference>
<dbReference type="FunFam" id="3.40.50.300:FF:001091">
    <property type="entry name" value="Probable disease resistance protein At1g61300"/>
    <property type="match status" value="1"/>
</dbReference>
<keyword evidence="1" id="KW-0677">Repeat</keyword>
<dbReference type="SUPFAM" id="SSF52540">
    <property type="entry name" value="P-loop containing nucleoside triphosphate hydrolases"/>
    <property type="match status" value="1"/>
</dbReference>
<comment type="caution">
    <text evidence="5">The sequence shown here is derived from an EMBL/GenBank/DDBJ whole genome shotgun (WGS) entry which is preliminary data.</text>
</comment>
<organism evidence="5 6">
    <name type="scientific">Canavalia gladiata</name>
    <name type="common">Sword bean</name>
    <name type="synonym">Dolichos gladiatus</name>
    <dbReference type="NCBI Taxonomy" id="3824"/>
    <lineage>
        <taxon>Eukaryota</taxon>
        <taxon>Viridiplantae</taxon>
        <taxon>Streptophyta</taxon>
        <taxon>Embryophyta</taxon>
        <taxon>Tracheophyta</taxon>
        <taxon>Spermatophyta</taxon>
        <taxon>Magnoliopsida</taxon>
        <taxon>eudicotyledons</taxon>
        <taxon>Gunneridae</taxon>
        <taxon>Pentapetalae</taxon>
        <taxon>rosids</taxon>
        <taxon>fabids</taxon>
        <taxon>Fabales</taxon>
        <taxon>Fabaceae</taxon>
        <taxon>Papilionoideae</taxon>
        <taxon>50 kb inversion clade</taxon>
        <taxon>NPAAA clade</taxon>
        <taxon>indigoferoid/millettioid clade</taxon>
        <taxon>Phaseoleae</taxon>
        <taxon>Canavalia</taxon>
    </lineage>
</organism>
<feature type="domain" description="Disease resistance protein winged helix" evidence="4">
    <location>
        <begin position="296"/>
        <end position="368"/>
    </location>
</feature>
<accession>A0AAN9LRG1</accession>
<dbReference type="GO" id="GO:0098542">
    <property type="term" value="P:defense response to other organism"/>
    <property type="evidence" value="ECO:0007669"/>
    <property type="project" value="TreeGrafter"/>
</dbReference>
<dbReference type="SUPFAM" id="SSF52058">
    <property type="entry name" value="L domain-like"/>
    <property type="match status" value="1"/>
</dbReference>
<dbReference type="Proteomes" id="UP001367508">
    <property type="component" value="Unassembled WGS sequence"/>
</dbReference>
<dbReference type="InterPro" id="IPR002182">
    <property type="entry name" value="NB-ARC"/>
</dbReference>
<dbReference type="PANTHER" id="PTHR23155">
    <property type="entry name" value="DISEASE RESISTANCE PROTEIN RP"/>
    <property type="match status" value="1"/>
</dbReference>
<protein>
    <recommendedName>
        <fullName evidence="7">NB-ARC domain-containing protein</fullName>
    </recommendedName>
</protein>
<evidence type="ECO:0000259" key="4">
    <source>
        <dbReference type="Pfam" id="PF23559"/>
    </source>
</evidence>
<proteinExistence type="predicted"/>
<evidence type="ECO:0000313" key="5">
    <source>
        <dbReference type="EMBL" id="KAK7339084.1"/>
    </source>
</evidence>
<dbReference type="Gene3D" id="3.80.10.10">
    <property type="entry name" value="Ribonuclease Inhibitor"/>
    <property type="match status" value="1"/>
</dbReference>
<dbReference type="Pfam" id="PF00931">
    <property type="entry name" value="NB-ARC"/>
    <property type="match status" value="1"/>
</dbReference>
<dbReference type="InterPro" id="IPR032675">
    <property type="entry name" value="LRR_dom_sf"/>
</dbReference>
<dbReference type="GO" id="GO:0043531">
    <property type="term" value="F:ADP binding"/>
    <property type="evidence" value="ECO:0007669"/>
    <property type="project" value="InterPro"/>
</dbReference>
<feature type="domain" description="NB-ARC" evidence="3">
    <location>
        <begin position="79"/>
        <end position="214"/>
    </location>
</feature>
<keyword evidence="2" id="KW-0611">Plant defense</keyword>
<dbReference type="InterPro" id="IPR027417">
    <property type="entry name" value="P-loop_NTPase"/>
</dbReference>
<evidence type="ECO:0000259" key="3">
    <source>
        <dbReference type="Pfam" id="PF00931"/>
    </source>
</evidence>
<sequence length="682" mass="79230">MVRRLFHLTKHIILLHEVDDEIAKIKRRIEEIYDHHNKYNIREGESTVEEVAASVMESVRERRRDVEEKDVVGLVHDSAQVIQQLTKSDRHRAVVSIIGMGGLGKTTLARKIYNHREVNELFPTHAWGYVSDDYRPRELWLSLLNCFLSKLKYDDLFKRKQNGDEADATREEKLKSKVGECLKGKKYLLVLDDIWKTEDWKKIEDAFPDEKNGKDCPSHLEPHGRSIVKICKGLPLAIVVLAGLVAKKEKSEREWLRINDITWHITGDKIEVMDILKLSYHSLPQRLKPCFLYFGIYPEDYEICAKELVRLWIAEGFIQPQEGAEPEDIAEYYLDELVDRSLVQVASRRSLDRGVKTCRIHDLLRDLCILESESDQFLVVRTNPINIHTPTNANPRRLSFHCNNCPKNVLKRFNLARVLYSKCRTPIKYRPLIDWKMMIHLRYLRIEHVDLPASVGTLWNLETLDQSYQNHRGKIKANLQTLWLTSADNEGIVSLLRNDIFPRLTKFVLYSTSYSSFGKQLPFLWLNHLSNLHSLKIIDALQLDANLFPSNITKITLGETLGSNINLSMNIKTLAHFANLQSLKLIMYYTSAFDLHISAGEFPKLRVFHMKLMKVVRWTLEKGAMPCLQNLLIMDCEHLSELPEQLWSLTTLQTVHVLKPNKEFADYLKNVELKPHCKLILS</sequence>
<dbReference type="PANTHER" id="PTHR23155:SF1193">
    <property type="entry name" value="DISEASE RESISTANCE PROTEIN RPP13-RELATED"/>
    <property type="match status" value="1"/>
</dbReference>
<dbReference type="PRINTS" id="PR00364">
    <property type="entry name" value="DISEASERSIST"/>
</dbReference>
<dbReference type="InterPro" id="IPR036388">
    <property type="entry name" value="WH-like_DNA-bd_sf"/>
</dbReference>
<keyword evidence="6" id="KW-1185">Reference proteome</keyword>
<dbReference type="InterPro" id="IPR058922">
    <property type="entry name" value="WHD_DRP"/>
</dbReference>
<dbReference type="Gene3D" id="3.40.50.300">
    <property type="entry name" value="P-loop containing nucleotide triphosphate hydrolases"/>
    <property type="match status" value="1"/>
</dbReference>